<dbReference type="GO" id="GO:0006574">
    <property type="term" value="P:L-valine catabolic process"/>
    <property type="evidence" value="ECO:0007669"/>
    <property type="project" value="TreeGrafter"/>
</dbReference>
<dbReference type="InterPro" id="IPR032259">
    <property type="entry name" value="HIBYL-CoA-H"/>
</dbReference>
<organism evidence="5 6">
    <name type="scientific">Roseibium polysiphoniae</name>
    <dbReference type="NCBI Taxonomy" id="2571221"/>
    <lineage>
        <taxon>Bacteria</taxon>
        <taxon>Pseudomonadati</taxon>
        <taxon>Pseudomonadota</taxon>
        <taxon>Alphaproteobacteria</taxon>
        <taxon>Hyphomicrobiales</taxon>
        <taxon>Stappiaceae</taxon>
        <taxon>Roseibium</taxon>
    </lineage>
</organism>
<dbReference type="InterPro" id="IPR045004">
    <property type="entry name" value="ECH_dom"/>
</dbReference>
<dbReference type="PANTHER" id="PTHR43176">
    <property type="entry name" value="3-HYDROXYISOBUTYRYL-COA HYDROLASE-RELATED"/>
    <property type="match status" value="1"/>
</dbReference>
<dbReference type="EC" id="3.1.2.4" evidence="2"/>
<dbReference type="Pfam" id="PF16113">
    <property type="entry name" value="ECH_2"/>
    <property type="match status" value="1"/>
</dbReference>
<evidence type="ECO:0000256" key="1">
    <source>
        <dbReference type="ARBA" id="ARBA00001709"/>
    </source>
</evidence>
<comment type="caution">
    <text evidence="5">The sequence shown here is derived from an EMBL/GenBank/DDBJ whole genome shotgun (WGS) entry which is preliminary data.</text>
</comment>
<sequence>MIEISDPQEASPLTDDILFEQRGFAGVVTLNRPKALNALNHPMVTALTAKLTEWAGDDSIRHVVLIGAGEKAFCAGGDIRKIYDMKRAGETGLPEFFRDEYLLNAQIKAFPKPYISLIDGIVMGGGVGLSAHGSHRVGTEFTMFAMPETGIGFFPDVGGTFFLPRMPRFTGTYCAMSAGRLKQADAYETGVLTHTIHRDSVEPLLKALETTDDVDAAIEACAVDAGASELMKQADLIEAAFSAGSVSAIMDRLDASGDEFAAKTAAAIRSKSPTSVHLAFEQMRRGASLDFNGCMKLEYRIVSQVLQGHDFFEGVRAVLVDKDHAPKWQPDQLDQVDSADLQAYFEEPSTGDLPLT</sequence>
<reference evidence="5" key="2">
    <citation type="journal article" date="2021" name="Microorganisms">
        <title>Bacterial Dimethylsulfoniopropionate Biosynthesis in the East China Sea.</title>
        <authorList>
            <person name="Liu J."/>
            <person name="Zhang Y."/>
            <person name="Liu J."/>
            <person name="Zhong H."/>
            <person name="Williams B.T."/>
            <person name="Zheng Y."/>
            <person name="Curson A.R.J."/>
            <person name="Sun C."/>
            <person name="Sun H."/>
            <person name="Song D."/>
            <person name="Wagner Mackenzie B."/>
            <person name="Bermejo Martinez A."/>
            <person name="Todd J.D."/>
            <person name="Zhang X.H."/>
        </authorList>
    </citation>
    <scope>NUCLEOTIDE SEQUENCE</scope>
    <source>
        <strain evidence="5">AESS21</strain>
    </source>
</reference>
<comment type="catalytic activity">
    <reaction evidence="1">
        <text>3-hydroxy-2-methylpropanoyl-CoA + H2O = 3-hydroxy-2-methylpropanoate + CoA + H(+)</text>
        <dbReference type="Rhea" id="RHEA:20888"/>
        <dbReference type="ChEBI" id="CHEBI:11805"/>
        <dbReference type="ChEBI" id="CHEBI:15377"/>
        <dbReference type="ChEBI" id="CHEBI:15378"/>
        <dbReference type="ChEBI" id="CHEBI:57287"/>
        <dbReference type="ChEBI" id="CHEBI:57340"/>
        <dbReference type="EC" id="3.1.2.4"/>
    </reaction>
</comment>
<gene>
    <name evidence="5" type="ORF">DYI23_01930</name>
</gene>
<protein>
    <recommendedName>
        <fullName evidence="2">3-hydroxyisobutyryl-CoA hydrolase</fullName>
        <ecNumber evidence="2">3.1.2.4</ecNumber>
    </recommendedName>
</protein>
<evidence type="ECO:0000313" key="6">
    <source>
        <dbReference type="Proteomes" id="UP000705379"/>
    </source>
</evidence>
<keyword evidence="3" id="KW-0378">Hydrolase</keyword>
<evidence type="ECO:0000256" key="3">
    <source>
        <dbReference type="ARBA" id="ARBA00022801"/>
    </source>
</evidence>
<reference evidence="5" key="1">
    <citation type="submission" date="2018-08" db="EMBL/GenBank/DDBJ databases">
        <authorList>
            <person name="Jin W."/>
            <person name="Wang H."/>
            <person name="Yang Y."/>
            <person name="Li M."/>
            <person name="Liu J."/>
        </authorList>
    </citation>
    <scope>NUCLEOTIDE SEQUENCE</scope>
    <source>
        <strain evidence="5">AESS21</strain>
    </source>
</reference>
<dbReference type="CDD" id="cd06558">
    <property type="entry name" value="crotonase-like"/>
    <property type="match status" value="1"/>
</dbReference>
<dbReference type="AlphaFoldDB" id="A0A944CAL2"/>
<dbReference type="PANTHER" id="PTHR43176:SF3">
    <property type="entry name" value="3-HYDROXYISOBUTYRYL-COA HYDROLASE, MITOCHONDRIAL"/>
    <property type="match status" value="1"/>
</dbReference>
<dbReference type="NCBIfam" id="NF004127">
    <property type="entry name" value="PRK05617.1"/>
    <property type="match status" value="1"/>
</dbReference>
<dbReference type="EMBL" id="QTKU01000001">
    <property type="protein sequence ID" value="MBS8258965.1"/>
    <property type="molecule type" value="Genomic_DNA"/>
</dbReference>
<proteinExistence type="predicted"/>
<feature type="domain" description="Enoyl-CoA hydratase/isomerase" evidence="4">
    <location>
        <begin position="26"/>
        <end position="345"/>
    </location>
</feature>
<dbReference type="Proteomes" id="UP000705379">
    <property type="component" value="Unassembled WGS sequence"/>
</dbReference>
<dbReference type="GO" id="GO:0003860">
    <property type="term" value="F:3-hydroxyisobutyryl-CoA hydrolase activity"/>
    <property type="evidence" value="ECO:0007669"/>
    <property type="project" value="UniProtKB-EC"/>
</dbReference>
<dbReference type="SUPFAM" id="SSF52096">
    <property type="entry name" value="ClpP/crotonase"/>
    <property type="match status" value="1"/>
</dbReference>
<accession>A0A944CAL2</accession>
<dbReference type="FunFam" id="3.90.226.10:FF:000026">
    <property type="entry name" value="3-hydroxyisobutyryl-CoA hydrolase, mitochondrial"/>
    <property type="match status" value="1"/>
</dbReference>
<evidence type="ECO:0000259" key="4">
    <source>
        <dbReference type="Pfam" id="PF16113"/>
    </source>
</evidence>
<evidence type="ECO:0000256" key="2">
    <source>
        <dbReference type="ARBA" id="ARBA00011915"/>
    </source>
</evidence>
<evidence type="ECO:0000313" key="5">
    <source>
        <dbReference type="EMBL" id="MBS8258965.1"/>
    </source>
</evidence>
<dbReference type="InterPro" id="IPR029045">
    <property type="entry name" value="ClpP/crotonase-like_dom_sf"/>
</dbReference>
<name>A0A944CAL2_9HYPH</name>
<dbReference type="Gene3D" id="3.90.226.10">
    <property type="entry name" value="2-enoyl-CoA Hydratase, Chain A, domain 1"/>
    <property type="match status" value="1"/>
</dbReference>